<evidence type="ECO:0000313" key="3">
    <source>
        <dbReference type="Proteomes" id="UP001630127"/>
    </source>
</evidence>
<gene>
    <name evidence="2" type="ORF">ACH5RR_036167</name>
</gene>
<sequence length="135" mass="15455">MKRQERAIPGGTGRILKTISATASSPKKKGKTRSVGKGRKEDQVGKAIIEDKRDNYHGEFGEVLKGEEYNWDDEWPCLLCEVVEQMSWGTCWPPFWETELMSEAGHHAFYSDVVWDDDIWELKDIKGFPASNKCM</sequence>
<feature type="region of interest" description="Disordered" evidence="1">
    <location>
        <begin position="1"/>
        <end position="44"/>
    </location>
</feature>
<dbReference type="Proteomes" id="UP001630127">
    <property type="component" value="Unassembled WGS sequence"/>
</dbReference>
<name>A0ABD2Y2K3_9GENT</name>
<keyword evidence="3" id="KW-1185">Reference proteome</keyword>
<evidence type="ECO:0000313" key="2">
    <source>
        <dbReference type="EMBL" id="KAL3501718.1"/>
    </source>
</evidence>
<dbReference type="EMBL" id="JBJUIK010000015">
    <property type="protein sequence ID" value="KAL3501718.1"/>
    <property type="molecule type" value="Genomic_DNA"/>
</dbReference>
<feature type="compositionally biased region" description="Basic residues" evidence="1">
    <location>
        <begin position="26"/>
        <end position="37"/>
    </location>
</feature>
<dbReference type="AlphaFoldDB" id="A0ABD2Y2K3"/>
<proteinExistence type="predicted"/>
<organism evidence="2 3">
    <name type="scientific">Cinchona calisaya</name>
    <dbReference type="NCBI Taxonomy" id="153742"/>
    <lineage>
        <taxon>Eukaryota</taxon>
        <taxon>Viridiplantae</taxon>
        <taxon>Streptophyta</taxon>
        <taxon>Embryophyta</taxon>
        <taxon>Tracheophyta</taxon>
        <taxon>Spermatophyta</taxon>
        <taxon>Magnoliopsida</taxon>
        <taxon>eudicotyledons</taxon>
        <taxon>Gunneridae</taxon>
        <taxon>Pentapetalae</taxon>
        <taxon>asterids</taxon>
        <taxon>lamiids</taxon>
        <taxon>Gentianales</taxon>
        <taxon>Rubiaceae</taxon>
        <taxon>Cinchonoideae</taxon>
        <taxon>Cinchoneae</taxon>
        <taxon>Cinchona</taxon>
    </lineage>
</organism>
<accession>A0ABD2Y2K3</accession>
<evidence type="ECO:0000256" key="1">
    <source>
        <dbReference type="SAM" id="MobiDB-lite"/>
    </source>
</evidence>
<comment type="caution">
    <text evidence="2">The sequence shown here is derived from an EMBL/GenBank/DDBJ whole genome shotgun (WGS) entry which is preliminary data.</text>
</comment>
<protein>
    <submittedName>
        <fullName evidence="2">Uncharacterized protein</fullName>
    </submittedName>
</protein>
<reference evidence="2 3" key="1">
    <citation type="submission" date="2024-11" db="EMBL/GenBank/DDBJ databases">
        <title>A near-complete genome assembly of Cinchona calisaya.</title>
        <authorList>
            <person name="Lian D.C."/>
            <person name="Zhao X.W."/>
            <person name="Wei L."/>
        </authorList>
    </citation>
    <scope>NUCLEOTIDE SEQUENCE [LARGE SCALE GENOMIC DNA]</scope>
    <source>
        <tissue evidence="2">Nenye</tissue>
    </source>
</reference>